<sequence>MKIALRHGAGGEETSKLIHGIFATYFQNDILNKMEDAAVLPKLNGVPVFTSDSFVVEPLFFPGGDIGKLSVCGTVNDLACMGAKPLYLTASFILETGLDSETLEKIVASMAATAEEAGVKIVAGDTKVVEGNGGLYINTAGIGARPSVCNISAANLKPKDAVIITGTLGDHHATILTQRLQMETSLQSDCAPLNHMVQTVLDAGVDVHTIRDITRGGLATVATELAEASGCRINLEEEKLPVSEAVKGLSGILGLDPLTMGNEGKMLLAVPYSEAEKALAILQNTKYGKDAVIAGEVTEGTGVYLLTALGSYRKVLPLRGEGLPRIC</sequence>
<dbReference type="PIRSF" id="PIRSF005644">
    <property type="entry name" value="Hdrgns_mtr_HypE"/>
    <property type="match status" value="1"/>
</dbReference>
<dbReference type="PANTHER" id="PTHR30303:SF0">
    <property type="entry name" value="CARBAMOYL DEHYDRATASE HYPE"/>
    <property type="match status" value="1"/>
</dbReference>
<dbReference type="AlphaFoldDB" id="A0A1G6JKW8"/>
<dbReference type="Pfam" id="PF00586">
    <property type="entry name" value="AIRS"/>
    <property type="match status" value="1"/>
</dbReference>
<organism evidence="4 5">
    <name type="scientific">Succiniclasticum ruminis</name>
    <dbReference type="NCBI Taxonomy" id="40841"/>
    <lineage>
        <taxon>Bacteria</taxon>
        <taxon>Bacillati</taxon>
        <taxon>Bacillota</taxon>
        <taxon>Negativicutes</taxon>
        <taxon>Acidaminococcales</taxon>
        <taxon>Acidaminococcaceae</taxon>
        <taxon>Succiniclasticum</taxon>
    </lineage>
</organism>
<dbReference type="InterPro" id="IPR011854">
    <property type="entry name" value="HypE"/>
</dbReference>
<evidence type="ECO:0000313" key="4">
    <source>
        <dbReference type="EMBL" id="SDC19311.1"/>
    </source>
</evidence>
<evidence type="ECO:0000259" key="2">
    <source>
        <dbReference type="Pfam" id="PF00586"/>
    </source>
</evidence>
<dbReference type="Gene3D" id="3.30.1330.10">
    <property type="entry name" value="PurM-like, N-terminal domain"/>
    <property type="match status" value="1"/>
</dbReference>
<dbReference type="CDD" id="cd02197">
    <property type="entry name" value="HypE"/>
    <property type="match status" value="1"/>
</dbReference>
<reference evidence="5" key="1">
    <citation type="submission" date="2016-10" db="EMBL/GenBank/DDBJ databases">
        <authorList>
            <person name="Varghese N."/>
            <person name="Submissions S."/>
        </authorList>
    </citation>
    <scope>NUCLEOTIDE SEQUENCE [LARGE SCALE GENOMIC DNA]</scope>
    <source>
        <strain evidence="5">DSM 11005</strain>
    </source>
</reference>
<dbReference type="RefSeq" id="WP_093729606.1">
    <property type="nucleotide sequence ID" value="NZ_FMYW01000003.1"/>
</dbReference>
<proteinExistence type="inferred from homology"/>
<dbReference type="PANTHER" id="PTHR30303">
    <property type="entry name" value="HYDROGENASE ISOENZYMES FORMATION PROTEIN HYPE"/>
    <property type="match status" value="1"/>
</dbReference>
<dbReference type="Gene3D" id="3.90.650.10">
    <property type="entry name" value="PurM-like C-terminal domain"/>
    <property type="match status" value="1"/>
</dbReference>
<dbReference type="InterPro" id="IPR036676">
    <property type="entry name" value="PurM-like_C_sf"/>
</dbReference>
<comment type="similarity">
    <text evidence="1">Belongs to the HypE family.</text>
</comment>
<dbReference type="SUPFAM" id="SSF56042">
    <property type="entry name" value="PurM C-terminal domain-like"/>
    <property type="match status" value="1"/>
</dbReference>
<feature type="domain" description="PurM-like C-terminal" evidence="3">
    <location>
        <begin position="158"/>
        <end position="304"/>
    </location>
</feature>
<dbReference type="OrthoDB" id="9801934at2"/>
<dbReference type="EMBL" id="FMYW01000003">
    <property type="protein sequence ID" value="SDC19311.1"/>
    <property type="molecule type" value="Genomic_DNA"/>
</dbReference>
<evidence type="ECO:0000259" key="3">
    <source>
        <dbReference type="Pfam" id="PF02769"/>
    </source>
</evidence>
<dbReference type="InterPro" id="IPR036921">
    <property type="entry name" value="PurM-like_N_sf"/>
</dbReference>
<dbReference type="Pfam" id="PF02769">
    <property type="entry name" value="AIRS_C"/>
    <property type="match status" value="1"/>
</dbReference>
<dbReference type="GO" id="GO:0051604">
    <property type="term" value="P:protein maturation"/>
    <property type="evidence" value="ECO:0007669"/>
    <property type="project" value="TreeGrafter"/>
</dbReference>
<keyword evidence="5" id="KW-1185">Reference proteome</keyword>
<dbReference type="InterPro" id="IPR016188">
    <property type="entry name" value="PurM-like_N"/>
</dbReference>
<feature type="domain" description="PurM-like N-terminal" evidence="2">
    <location>
        <begin position="35"/>
        <end position="143"/>
    </location>
</feature>
<name>A0A1G6JKW8_9FIRM</name>
<dbReference type="InterPro" id="IPR010918">
    <property type="entry name" value="PurM-like_C_dom"/>
</dbReference>
<evidence type="ECO:0000313" key="5">
    <source>
        <dbReference type="Proteomes" id="UP000198943"/>
    </source>
</evidence>
<gene>
    <name evidence="4" type="ORF">SAMN04487864_103167</name>
</gene>
<dbReference type="Proteomes" id="UP000198943">
    <property type="component" value="Unassembled WGS sequence"/>
</dbReference>
<protein>
    <submittedName>
        <fullName evidence="4">Hydrogenase expression/formation protein HypE</fullName>
    </submittedName>
</protein>
<dbReference type="SUPFAM" id="SSF55326">
    <property type="entry name" value="PurM N-terminal domain-like"/>
    <property type="match status" value="1"/>
</dbReference>
<dbReference type="NCBIfam" id="TIGR02124">
    <property type="entry name" value="hypE"/>
    <property type="match status" value="1"/>
</dbReference>
<accession>A0A1G6JKW8</accession>
<evidence type="ECO:0000256" key="1">
    <source>
        <dbReference type="ARBA" id="ARBA00006243"/>
    </source>
</evidence>